<accession>A0A915HWX5</accession>
<dbReference type="AlphaFoldDB" id="A0A915HWX5"/>
<protein>
    <submittedName>
        <fullName evidence="2">Uncharacterized protein</fullName>
    </submittedName>
</protein>
<proteinExistence type="predicted"/>
<sequence>MIHSAIVSPEILIQRQRCIGCTDVNSHGDPNAKEAEKVDQNHLMQGLRGEELDRRKDTRRMTWHRQRNTVRGVHDSETCVIGQTCCFAGQRWFKTLRGISRQVGSEYWSCRNDQ</sequence>
<name>A0A915HWX5_ROMCU</name>
<dbReference type="WBParaSite" id="nRc.2.0.1.t06067-RA">
    <property type="protein sequence ID" value="nRc.2.0.1.t06067-RA"/>
    <property type="gene ID" value="nRc.2.0.1.g06067"/>
</dbReference>
<keyword evidence="1" id="KW-1185">Reference proteome</keyword>
<evidence type="ECO:0000313" key="2">
    <source>
        <dbReference type="WBParaSite" id="nRc.2.0.1.t06067-RA"/>
    </source>
</evidence>
<organism evidence="1 2">
    <name type="scientific">Romanomermis culicivorax</name>
    <name type="common">Nematode worm</name>
    <dbReference type="NCBI Taxonomy" id="13658"/>
    <lineage>
        <taxon>Eukaryota</taxon>
        <taxon>Metazoa</taxon>
        <taxon>Ecdysozoa</taxon>
        <taxon>Nematoda</taxon>
        <taxon>Enoplea</taxon>
        <taxon>Dorylaimia</taxon>
        <taxon>Mermithida</taxon>
        <taxon>Mermithoidea</taxon>
        <taxon>Mermithidae</taxon>
        <taxon>Romanomermis</taxon>
    </lineage>
</organism>
<reference evidence="2" key="1">
    <citation type="submission" date="2022-11" db="UniProtKB">
        <authorList>
            <consortium name="WormBaseParasite"/>
        </authorList>
    </citation>
    <scope>IDENTIFICATION</scope>
</reference>
<evidence type="ECO:0000313" key="1">
    <source>
        <dbReference type="Proteomes" id="UP000887565"/>
    </source>
</evidence>
<dbReference type="Proteomes" id="UP000887565">
    <property type="component" value="Unplaced"/>
</dbReference>